<dbReference type="OrthoDB" id="5444681at2"/>
<dbReference type="AlphaFoldDB" id="I3CC63"/>
<dbReference type="InterPro" id="IPR010352">
    <property type="entry name" value="DUF945"/>
</dbReference>
<dbReference type="RefSeq" id="WP_002682921.1">
    <property type="nucleotide sequence ID" value="NZ_JH600070.1"/>
</dbReference>
<dbReference type="Proteomes" id="UP000005744">
    <property type="component" value="Unassembled WGS sequence"/>
</dbReference>
<organism evidence="2 3">
    <name type="scientific">Beggiatoa alba B18LD</name>
    <dbReference type="NCBI Taxonomy" id="395493"/>
    <lineage>
        <taxon>Bacteria</taxon>
        <taxon>Pseudomonadati</taxon>
        <taxon>Pseudomonadota</taxon>
        <taxon>Gammaproteobacteria</taxon>
        <taxon>Thiotrichales</taxon>
        <taxon>Thiotrichaceae</taxon>
        <taxon>Beggiatoa</taxon>
    </lineage>
</organism>
<name>I3CC63_9GAMM</name>
<dbReference type="HOGENOM" id="CLU_567030_0_0_6"/>
<keyword evidence="1" id="KW-0732">Signal</keyword>
<feature type="signal peptide" evidence="1">
    <location>
        <begin position="1"/>
        <end position="25"/>
    </location>
</feature>
<protein>
    <recommendedName>
        <fullName evidence="4">DUF945 domain-containing protein</fullName>
    </recommendedName>
</protein>
<dbReference type="STRING" id="395493.BegalDRAFT_0284"/>
<dbReference type="Pfam" id="PF06097">
    <property type="entry name" value="DUF945"/>
    <property type="match status" value="2"/>
</dbReference>
<gene>
    <name evidence="2" type="ORF">BegalDRAFT_0284</name>
</gene>
<proteinExistence type="predicted"/>
<evidence type="ECO:0000313" key="2">
    <source>
        <dbReference type="EMBL" id="EIJ41206.1"/>
    </source>
</evidence>
<dbReference type="EMBL" id="JH600070">
    <property type="protein sequence ID" value="EIJ41206.1"/>
    <property type="molecule type" value="Genomic_DNA"/>
</dbReference>
<sequence length="481" mass="51774">MKKLLHLSIAAILASSVTLSLPVYADKKAAEPAKAEESANTGGDFKGFSVTHTVGGKAQPASEVDGDPLVLLGKLKADLAEQVKKGKPLEMTTEIKPVFSDKKTAKDLKDLPPLTVKTTVGADGKGVSDISMPAYQKKDKDASLDWQGLTGTLSYPEDFSTISQSFEIAGLTFDSKDFKATLDKTTFSADLDETLYPTKLSLNLPSLVGGDDKSQFALSKIIVDFTGNKGASGLELGKGDISISDISVDNKAEESQVKLSDLSIKLDASEEKDLASYAMHFALGKLLITEQELDVSFVSDLEFRKLDVAALLEVQKAAAEMRKQQMEGKMDESMMGMAMMGTLMQALPKLIAKSPEIALTKLNVKTSEGELDGGFTISLDGSKPLKMDDPAALIAALSGKADFTIDKALIEQIMWMQMAEGMGDQEMTEEQEKQMQTMIDQQIESVVKEGFLAPAGEQFKLNATLKAGKLMVNGKEMPLPM</sequence>
<reference evidence="2 3" key="1">
    <citation type="submission" date="2011-11" db="EMBL/GenBank/DDBJ databases">
        <title>Improved High-Quality Draft sequence of Beggiatoa alba B18lD.</title>
        <authorList>
            <consortium name="US DOE Joint Genome Institute"/>
            <person name="Lucas S."/>
            <person name="Han J."/>
            <person name="Lapidus A."/>
            <person name="Cheng J.-F."/>
            <person name="Goodwin L."/>
            <person name="Pitluck S."/>
            <person name="Peters L."/>
            <person name="Mikhailova N."/>
            <person name="Held B."/>
            <person name="Detter J.C."/>
            <person name="Han C."/>
            <person name="Tapia R."/>
            <person name="Land M."/>
            <person name="Hauser L."/>
            <person name="Kyrpides N."/>
            <person name="Ivanova N."/>
            <person name="Pagani I."/>
            <person name="Samuel K."/>
            <person name="Teske A."/>
            <person name="Mueller J."/>
            <person name="Woyke T."/>
        </authorList>
    </citation>
    <scope>NUCLEOTIDE SEQUENCE [LARGE SCALE GENOMIC DNA]</scope>
    <source>
        <strain evidence="2 3">B18LD</strain>
    </source>
</reference>
<keyword evidence="3" id="KW-1185">Reference proteome</keyword>
<evidence type="ECO:0000256" key="1">
    <source>
        <dbReference type="SAM" id="SignalP"/>
    </source>
</evidence>
<evidence type="ECO:0000313" key="3">
    <source>
        <dbReference type="Proteomes" id="UP000005744"/>
    </source>
</evidence>
<feature type="chain" id="PRO_5003669433" description="DUF945 domain-containing protein" evidence="1">
    <location>
        <begin position="26"/>
        <end position="481"/>
    </location>
</feature>
<evidence type="ECO:0008006" key="4">
    <source>
        <dbReference type="Google" id="ProtNLM"/>
    </source>
</evidence>
<dbReference type="eggNOG" id="COG5339">
    <property type="taxonomic scope" value="Bacteria"/>
</dbReference>
<accession>I3CC63</accession>